<reference evidence="3 4" key="1">
    <citation type="submission" date="2020-04" db="EMBL/GenBank/DDBJ databases">
        <authorList>
            <person name="Hitch T.C.A."/>
            <person name="Wylensek D."/>
            <person name="Clavel T."/>
        </authorList>
    </citation>
    <scope>NUCLEOTIDE SEQUENCE [LARGE SCALE GENOMIC DNA]</scope>
    <source>
        <strain evidence="3 4">COR2-253-APC-1A</strain>
    </source>
</reference>
<evidence type="ECO:0000256" key="1">
    <source>
        <dbReference type="SAM" id="Phobius"/>
    </source>
</evidence>
<dbReference type="InterPro" id="IPR012902">
    <property type="entry name" value="N_methyl_site"/>
</dbReference>
<dbReference type="Pfam" id="PF07596">
    <property type="entry name" value="SBP_bac_10"/>
    <property type="match status" value="1"/>
</dbReference>
<dbReference type="SUPFAM" id="SSF54523">
    <property type="entry name" value="Pili subunits"/>
    <property type="match status" value="1"/>
</dbReference>
<proteinExistence type="predicted"/>
<dbReference type="InterPro" id="IPR011453">
    <property type="entry name" value="DUF1559"/>
</dbReference>
<keyword evidence="1" id="KW-1133">Transmembrane helix</keyword>
<keyword evidence="1" id="KW-0812">Transmembrane</keyword>
<dbReference type="PANTHER" id="PTHR30093">
    <property type="entry name" value="GENERAL SECRETION PATHWAY PROTEIN G"/>
    <property type="match status" value="1"/>
</dbReference>
<dbReference type="Pfam" id="PF07963">
    <property type="entry name" value="N_methyl"/>
    <property type="match status" value="1"/>
</dbReference>
<evidence type="ECO:0000313" key="3">
    <source>
        <dbReference type="EMBL" id="NMD87202.1"/>
    </source>
</evidence>
<dbReference type="RefSeq" id="WP_168962693.1">
    <property type="nucleotide sequence ID" value="NZ_JABAEW010000020.1"/>
</dbReference>
<accession>A0A848B250</accession>
<dbReference type="NCBIfam" id="TIGR02532">
    <property type="entry name" value="IV_pilin_GFxxxE"/>
    <property type="match status" value="1"/>
</dbReference>
<protein>
    <submittedName>
        <fullName evidence="3">DUF1559 domain-containing protein</fullName>
    </submittedName>
</protein>
<dbReference type="Proteomes" id="UP000576225">
    <property type="component" value="Unassembled WGS sequence"/>
</dbReference>
<keyword evidence="1" id="KW-0472">Membrane</keyword>
<dbReference type="EMBL" id="JABAEW010000020">
    <property type="protein sequence ID" value="NMD87202.1"/>
    <property type="molecule type" value="Genomic_DNA"/>
</dbReference>
<name>A0A848B250_9BACT</name>
<dbReference type="Gene3D" id="3.30.700.10">
    <property type="entry name" value="Glycoprotein, Type 4 Pilin"/>
    <property type="match status" value="1"/>
</dbReference>
<evidence type="ECO:0000259" key="2">
    <source>
        <dbReference type="Pfam" id="PF07596"/>
    </source>
</evidence>
<feature type="transmembrane region" description="Helical" evidence="1">
    <location>
        <begin position="12"/>
        <end position="33"/>
    </location>
</feature>
<dbReference type="PANTHER" id="PTHR30093:SF2">
    <property type="entry name" value="TYPE II SECRETION SYSTEM PROTEIN H"/>
    <property type="match status" value="1"/>
</dbReference>
<dbReference type="InterPro" id="IPR045584">
    <property type="entry name" value="Pilin-like"/>
</dbReference>
<comment type="caution">
    <text evidence="3">The sequence shown here is derived from an EMBL/GenBank/DDBJ whole genome shotgun (WGS) entry which is preliminary data.</text>
</comment>
<evidence type="ECO:0000313" key="4">
    <source>
        <dbReference type="Proteomes" id="UP000576225"/>
    </source>
</evidence>
<dbReference type="AlphaFoldDB" id="A0A848B250"/>
<gene>
    <name evidence="3" type="ORF">HF882_11460</name>
</gene>
<feature type="domain" description="DUF1559" evidence="2">
    <location>
        <begin position="35"/>
        <end position="65"/>
    </location>
</feature>
<organism evidence="3 4">
    <name type="scientific">Victivallis vadensis</name>
    <dbReference type="NCBI Taxonomy" id="172901"/>
    <lineage>
        <taxon>Bacteria</taxon>
        <taxon>Pseudomonadati</taxon>
        <taxon>Lentisphaerota</taxon>
        <taxon>Lentisphaeria</taxon>
        <taxon>Victivallales</taxon>
        <taxon>Victivallaceae</taxon>
        <taxon>Victivallis</taxon>
    </lineage>
</organism>
<sequence>MKLNNRHNTFTLIELLVVIAIIAILAGMLLPVLNKARTAARNTKCINNLKQIGTMAVFYAGDYNDYFRTSHMTYGWGDSAAGLLIAEYGNQNAPNHSDRKFGICPGDPLWAEEFQPSYRTFDCEWGAWDTRYGLGQSAWAASMISITPPGAGYSVEFRFEKLSRLGRYSSGGGTPKYFNIALLADDPTLQNHVTGPTNFFFNRYRADGSAGSARDIDRECPAPINARDWNTSWKTIQFAFMSMSSTARN</sequence>